<dbReference type="Pfam" id="PF05987">
    <property type="entry name" value="DUF898"/>
    <property type="match status" value="1"/>
</dbReference>
<sequence length="391" mass="43002">MNNTSTRNTIQFHGQGGEFFGIWIVNILLSVITLGIYSAWAKVRTKRYFYGNTELAGDNFEYHATPIQLLKGRLVALLVVLVWAVTNTIFPLFSALLLIAFYLALPWLMWSNARFDAAMTSYRNVHFAFNASLSGAYTAILGRGIVSLIVLGLYGSLVFAAAFSSGMAAMLLGLFGLVVAAVLYAWMAVGMHHYFANGYQYGEWQFSAELKTGFFASVYLKASLLGVLFSAIIGGVVLGYVFGSGVLMDLVNGDLSTLENHSSLFVVPLMYALILIMSVVMTAYTTTRIRNYVFSCLRAQQASDSEQTFTFSSTMGVWNYTTLVISNFLLQLVTLGLARPWVMVRTTRYVAANTAVLGDMTQLKAWDQDSEVKSAISDELAQVFDLGMGIS</sequence>
<comment type="caution">
    <text evidence="2">The sequence shown here is derived from an EMBL/GenBank/DDBJ whole genome shotgun (WGS) entry which is preliminary data.</text>
</comment>
<evidence type="ECO:0000313" key="2">
    <source>
        <dbReference type="EMBL" id="KGK09281.1"/>
    </source>
</evidence>
<dbReference type="AlphaFoldDB" id="A0A099LPC7"/>
<keyword evidence="1" id="KW-0812">Transmembrane</keyword>
<dbReference type="STRING" id="29495.EA26_18975"/>
<dbReference type="GeneID" id="43685162"/>
<dbReference type="Proteomes" id="UP000029994">
    <property type="component" value="Unassembled WGS sequence"/>
</dbReference>
<feature type="transmembrane region" description="Helical" evidence="1">
    <location>
        <begin position="20"/>
        <end position="40"/>
    </location>
</feature>
<keyword evidence="1" id="KW-1133">Transmembrane helix</keyword>
<dbReference type="EMBL" id="JMCG01000002">
    <property type="protein sequence ID" value="KGK09281.1"/>
    <property type="molecule type" value="Genomic_DNA"/>
</dbReference>
<name>A0A099LPC7_9VIBR</name>
<proteinExistence type="predicted"/>
<reference evidence="2 3" key="1">
    <citation type="submission" date="2014-04" db="EMBL/GenBank/DDBJ databases">
        <title>Genome sequencing of Vibrio navarrensis strains.</title>
        <authorList>
            <person name="Gladney L.M."/>
            <person name="Katz L.S."/>
            <person name="Marino-Ramirez L."/>
            <person name="Jordan I.K."/>
        </authorList>
    </citation>
    <scope>NUCLEOTIDE SEQUENCE [LARGE SCALE GENOMIC DNA]</scope>
    <source>
        <strain evidence="2 3">ATCC 51183</strain>
    </source>
</reference>
<feature type="transmembrane region" description="Helical" evidence="1">
    <location>
        <begin position="140"/>
        <end position="163"/>
    </location>
</feature>
<dbReference type="RefSeq" id="WP_039430549.1">
    <property type="nucleotide sequence ID" value="NZ_CP061845.1"/>
</dbReference>
<dbReference type="eggNOG" id="COG4269">
    <property type="taxonomic scope" value="Bacteria"/>
</dbReference>
<evidence type="ECO:0000256" key="1">
    <source>
        <dbReference type="SAM" id="Phobius"/>
    </source>
</evidence>
<feature type="transmembrane region" description="Helical" evidence="1">
    <location>
        <begin position="214"/>
        <end position="242"/>
    </location>
</feature>
<feature type="transmembrane region" description="Helical" evidence="1">
    <location>
        <begin position="263"/>
        <end position="284"/>
    </location>
</feature>
<protein>
    <submittedName>
        <fullName evidence="2">Membrane protein</fullName>
    </submittedName>
</protein>
<accession>A0A099LPC7</accession>
<organism evidence="2 3">
    <name type="scientific">Vibrio navarrensis</name>
    <dbReference type="NCBI Taxonomy" id="29495"/>
    <lineage>
        <taxon>Bacteria</taxon>
        <taxon>Pseudomonadati</taxon>
        <taxon>Pseudomonadota</taxon>
        <taxon>Gammaproteobacteria</taxon>
        <taxon>Vibrionales</taxon>
        <taxon>Vibrionaceae</taxon>
        <taxon>Vibrio</taxon>
    </lineage>
</organism>
<dbReference type="InterPro" id="IPR010295">
    <property type="entry name" value="DUF898"/>
</dbReference>
<keyword evidence="1" id="KW-0472">Membrane</keyword>
<keyword evidence="3" id="KW-1185">Reference proteome</keyword>
<feature type="transmembrane region" description="Helical" evidence="1">
    <location>
        <begin position="317"/>
        <end position="338"/>
    </location>
</feature>
<feature type="transmembrane region" description="Helical" evidence="1">
    <location>
        <begin position="170"/>
        <end position="194"/>
    </location>
</feature>
<evidence type="ECO:0000313" key="3">
    <source>
        <dbReference type="Proteomes" id="UP000029994"/>
    </source>
</evidence>
<feature type="transmembrane region" description="Helical" evidence="1">
    <location>
        <begin position="74"/>
        <end position="105"/>
    </location>
</feature>
<gene>
    <name evidence="2" type="ORF">EA26_18975</name>
</gene>